<dbReference type="KEGG" id="lamb:KBB96_16975"/>
<dbReference type="NCBIfam" id="TIGR00613">
    <property type="entry name" value="reco"/>
    <property type="match status" value="1"/>
</dbReference>
<evidence type="ECO:0000256" key="4">
    <source>
        <dbReference type="ARBA" id="ARBA00023172"/>
    </source>
</evidence>
<evidence type="ECO:0000256" key="5">
    <source>
        <dbReference type="ARBA" id="ARBA00023204"/>
    </source>
</evidence>
<evidence type="ECO:0000256" key="6">
    <source>
        <dbReference type="ARBA" id="ARBA00033409"/>
    </source>
</evidence>
<protein>
    <recommendedName>
        <fullName evidence="2">DNA repair protein RecO</fullName>
    </recommendedName>
    <alternativeName>
        <fullName evidence="6">Recombination protein O</fullName>
    </alternativeName>
</protein>
<dbReference type="GO" id="GO:0006310">
    <property type="term" value="P:DNA recombination"/>
    <property type="evidence" value="ECO:0007669"/>
    <property type="project" value="UniProtKB-KW"/>
</dbReference>
<keyword evidence="9" id="KW-1185">Reference proteome</keyword>
<dbReference type="Proteomes" id="UP000676169">
    <property type="component" value="Chromosome"/>
</dbReference>
<dbReference type="GO" id="GO:0043590">
    <property type="term" value="C:bacterial nucleoid"/>
    <property type="evidence" value="ECO:0007669"/>
    <property type="project" value="TreeGrafter"/>
</dbReference>
<gene>
    <name evidence="8" type="primary">recO</name>
    <name evidence="8" type="ORF">KBB96_16975</name>
</gene>
<dbReference type="PANTHER" id="PTHR33991">
    <property type="entry name" value="DNA REPAIR PROTEIN RECO"/>
    <property type="match status" value="1"/>
</dbReference>
<name>A0A975G7K2_9BACT</name>
<feature type="domain" description="DNA replication/recombination mediator RecO N-terminal" evidence="7">
    <location>
        <begin position="3"/>
        <end position="75"/>
    </location>
</feature>
<dbReference type="PANTHER" id="PTHR33991:SF1">
    <property type="entry name" value="DNA REPAIR PROTEIN RECO"/>
    <property type="match status" value="1"/>
</dbReference>
<dbReference type="Pfam" id="PF02565">
    <property type="entry name" value="RecO_C"/>
    <property type="match status" value="1"/>
</dbReference>
<evidence type="ECO:0000313" key="8">
    <source>
        <dbReference type="EMBL" id="QUE50544.1"/>
    </source>
</evidence>
<dbReference type="Pfam" id="PF11967">
    <property type="entry name" value="RecO_N"/>
    <property type="match status" value="1"/>
</dbReference>
<dbReference type="InterPro" id="IPR022572">
    <property type="entry name" value="DNA_rep/recomb_RecO_N"/>
</dbReference>
<dbReference type="RefSeq" id="WP_211630684.1">
    <property type="nucleotide sequence ID" value="NZ_CP073100.1"/>
</dbReference>
<dbReference type="EMBL" id="CP073100">
    <property type="protein sequence ID" value="QUE50544.1"/>
    <property type="molecule type" value="Genomic_DNA"/>
</dbReference>
<dbReference type="InterPro" id="IPR037278">
    <property type="entry name" value="ARFGAP/RecO"/>
</dbReference>
<dbReference type="AlphaFoldDB" id="A0A975G7K2"/>
<dbReference type="Gene3D" id="1.20.1440.120">
    <property type="entry name" value="Recombination protein O, C-terminal domain"/>
    <property type="match status" value="1"/>
</dbReference>
<evidence type="ECO:0000259" key="7">
    <source>
        <dbReference type="Pfam" id="PF11967"/>
    </source>
</evidence>
<keyword evidence="3" id="KW-0227">DNA damage</keyword>
<dbReference type="GO" id="GO:0006302">
    <property type="term" value="P:double-strand break repair"/>
    <property type="evidence" value="ECO:0007669"/>
    <property type="project" value="TreeGrafter"/>
</dbReference>
<dbReference type="SUPFAM" id="SSF50249">
    <property type="entry name" value="Nucleic acid-binding proteins"/>
    <property type="match status" value="1"/>
</dbReference>
<organism evidence="8 9">
    <name type="scientific">Luteolibacter ambystomatis</name>
    <dbReference type="NCBI Taxonomy" id="2824561"/>
    <lineage>
        <taxon>Bacteria</taxon>
        <taxon>Pseudomonadati</taxon>
        <taxon>Verrucomicrobiota</taxon>
        <taxon>Verrucomicrobiia</taxon>
        <taxon>Verrucomicrobiales</taxon>
        <taxon>Verrucomicrobiaceae</taxon>
        <taxon>Luteolibacter</taxon>
    </lineage>
</organism>
<dbReference type="InterPro" id="IPR042242">
    <property type="entry name" value="RecO_C"/>
</dbReference>
<dbReference type="InterPro" id="IPR003717">
    <property type="entry name" value="RecO"/>
</dbReference>
<proteinExistence type="inferred from homology"/>
<evidence type="ECO:0000313" key="9">
    <source>
        <dbReference type="Proteomes" id="UP000676169"/>
    </source>
</evidence>
<keyword evidence="5" id="KW-0234">DNA repair</keyword>
<reference evidence="8" key="1">
    <citation type="submission" date="2021-04" db="EMBL/GenBank/DDBJ databases">
        <title>Luteolibacter sp. 32A isolated from the skin of an Anderson's salamander (Ambystoma andersonii).</title>
        <authorList>
            <person name="Spergser J."/>
            <person name="Busse H.-J."/>
        </authorList>
    </citation>
    <scope>NUCLEOTIDE SEQUENCE</scope>
    <source>
        <strain evidence="8">32A</strain>
    </source>
</reference>
<evidence type="ECO:0000256" key="3">
    <source>
        <dbReference type="ARBA" id="ARBA00022763"/>
    </source>
</evidence>
<dbReference type="SUPFAM" id="SSF57863">
    <property type="entry name" value="ArfGap/RecO-like zinc finger"/>
    <property type="match status" value="1"/>
</dbReference>
<sequence>MEQSPAILIRLTKLSDTSLIVHWFTEDAGLIKTVARGARRPGSAFAGKLDLFFSAEVIWSPAKRGELHTLKEVAVTGWRTGLRKAYASTLLAGYCCRLLEQAVEPGHPEAALFDLLRRALDHIDGKGASERAMSHFERELARLFGVSNEYRAPDAALRDALGDLPAIRRELVERLSSSEDFGSSGATSGVNDV</sequence>
<keyword evidence="4" id="KW-0233">DNA recombination</keyword>
<evidence type="ECO:0000256" key="2">
    <source>
        <dbReference type="ARBA" id="ARBA00021310"/>
    </source>
</evidence>
<evidence type="ECO:0000256" key="1">
    <source>
        <dbReference type="ARBA" id="ARBA00007452"/>
    </source>
</evidence>
<comment type="similarity">
    <text evidence="1">Belongs to the RecO family.</text>
</comment>
<dbReference type="InterPro" id="IPR012340">
    <property type="entry name" value="NA-bd_OB-fold"/>
</dbReference>
<accession>A0A975G7K2</accession>
<dbReference type="Gene3D" id="2.40.50.140">
    <property type="entry name" value="Nucleic acid-binding proteins"/>
    <property type="match status" value="1"/>
</dbReference>